<name>A0A917HIL8_9BACI</name>
<organism evidence="1 2">
    <name type="scientific">Virgibacillus oceani</name>
    <dbReference type="NCBI Taxonomy" id="1479511"/>
    <lineage>
        <taxon>Bacteria</taxon>
        <taxon>Bacillati</taxon>
        <taxon>Bacillota</taxon>
        <taxon>Bacilli</taxon>
        <taxon>Bacillales</taxon>
        <taxon>Bacillaceae</taxon>
        <taxon>Virgibacillus</taxon>
    </lineage>
</organism>
<evidence type="ECO:0000313" key="1">
    <source>
        <dbReference type="EMBL" id="GGG80509.1"/>
    </source>
</evidence>
<dbReference type="RefSeq" id="WP_229683194.1">
    <property type="nucleotide sequence ID" value="NZ_BMFR01000012.1"/>
</dbReference>
<gene>
    <name evidence="1" type="ORF">GCM10011398_27380</name>
</gene>
<dbReference type="Proteomes" id="UP000622860">
    <property type="component" value="Unassembled WGS sequence"/>
</dbReference>
<protein>
    <recommendedName>
        <fullName evidence="3">Group-specific protein</fullName>
    </recommendedName>
</protein>
<dbReference type="AlphaFoldDB" id="A0A917HIL8"/>
<evidence type="ECO:0008006" key="3">
    <source>
        <dbReference type="Google" id="ProtNLM"/>
    </source>
</evidence>
<keyword evidence="2" id="KW-1185">Reference proteome</keyword>
<dbReference type="EMBL" id="BMFR01000012">
    <property type="protein sequence ID" value="GGG80509.1"/>
    <property type="molecule type" value="Genomic_DNA"/>
</dbReference>
<reference evidence="1" key="1">
    <citation type="journal article" date="2014" name="Int. J. Syst. Evol. Microbiol.">
        <title>Complete genome sequence of Corynebacterium casei LMG S-19264T (=DSM 44701T), isolated from a smear-ripened cheese.</title>
        <authorList>
            <consortium name="US DOE Joint Genome Institute (JGI-PGF)"/>
            <person name="Walter F."/>
            <person name="Albersmeier A."/>
            <person name="Kalinowski J."/>
            <person name="Ruckert C."/>
        </authorList>
    </citation>
    <scope>NUCLEOTIDE SEQUENCE</scope>
    <source>
        <strain evidence="1">CGMCC 1.12754</strain>
    </source>
</reference>
<reference evidence="1" key="2">
    <citation type="submission" date="2020-09" db="EMBL/GenBank/DDBJ databases">
        <authorList>
            <person name="Sun Q."/>
            <person name="Zhou Y."/>
        </authorList>
    </citation>
    <scope>NUCLEOTIDE SEQUENCE</scope>
    <source>
        <strain evidence="1">CGMCC 1.12754</strain>
    </source>
</reference>
<accession>A0A917HIL8</accession>
<proteinExistence type="predicted"/>
<sequence>MGICNIDHSHEDVKTKLTSQKAFLPIELNEKLQRFLQTELSQDTLNKIFHLLKKYDLASKSEQQDRNMQLDSLIS</sequence>
<evidence type="ECO:0000313" key="2">
    <source>
        <dbReference type="Proteomes" id="UP000622860"/>
    </source>
</evidence>
<comment type="caution">
    <text evidence="1">The sequence shown here is derived from an EMBL/GenBank/DDBJ whole genome shotgun (WGS) entry which is preliminary data.</text>
</comment>